<evidence type="ECO:0000313" key="2">
    <source>
        <dbReference type="Proteomes" id="UP000600918"/>
    </source>
</evidence>
<reference evidence="1" key="1">
    <citation type="journal article" date="2020" name="G3 (Bethesda)">
        <title>High-Quality Assemblies for Three Invasive Social Wasps from the &lt;i&gt;Vespula&lt;/i&gt; Genus.</title>
        <authorList>
            <person name="Harrop T.W.R."/>
            <person name="Guhlin J."/>
            <person name="McLaughlin G.M."/>
            <person name="Permina E."/>
            <person name="Stockwell P."/>
            <person name="Gilligan J."/>
            <person name="Le Lec M.F."/>
            <person name="Gruber M.A.M."/>
            <person name="Quinn O."/>
            <person name="Lovegrove M."/>
            <person name="Duncan E.J."/>
            <person name="Remnant E.J."/>
            <person name="Van Eeckhoven J."/>
            <person name="Graham B."/>
            <person name="Knapp R.A."/>
            <person name="Langford K.W."/>
            <person name="Kronenberg Z."/>
            <person name="Press M.O."/>
            <person name="Eacker S.M."/>
            <person name="Wilson-Rankin E.E."/>
            <person name="Purcell J."/>
            <person name="Lester P.J."/>
            <person name="Dearden P.K."/>
        </authorList>
    </citation>
    <scope>NUCLEOTIDE SEQUENCE</scope>
    <source>
        <strain evidence="1">Volc-1</strain>
    </source>
</reference>
<dbReference type="AlphaFoldDB" id="A0A834JPQ1"/>
<dbReference type="EMBL" id="JACSDY010000022">
    <property type="protein sequence ID" value="KAF7392346.1"/>
    <property type="molecule type" value="Genomic_DNA"/>
</dbReference>
<keyword evidence="2" id="KW-1185">Reference proteome</keyword>
<organism evidence="1 2">
    <name type="scientific">Vespula pensylvanica</name>
    <name type="common">Western yellow jacket</name>
    <name type="synonym">Wasp</name>
    <dbReference type="NCBI Taxonomy" id="30213"/>
    <lineage>
        <taxon>Eukaryota</taxon>
        <taxon>Metazoa</taxon>
        <taxon>Ecdysozoa</taxon>
        <taxon>Arthropoda</taxon>
        <taxon>Hexapoda</taxon>
        <taxon>Insecta</taxon>
        <taxon>Pterygota</taxon>
        <taxon>Neoptera</taxon>
        <taxon>Endopterygota</taxon>
        <taxon>Hymenoptera</taxon>
        <taxon>Apocrita</taxon>
        <taxon>Aculeata</taxon>
        <taxon>Vespoidea</taxon>
        <taxon>Vespidae</taxon>
        <taxon>Vespinae</taxon>
        <taxon>Vespula</taxon>
    </lineage>
</organism>
<proteinExistence type="predicted"/>
<accession>A0A834JPQ1</accession>
<sequence>MALGDRASFPATGRASTLCNDPQEMRHESCQQGICFACRNMSSTYQAIDPLSFRICFSLSSDISKGRKRSNRRRFAVPTAIRQEVEVEMEIYEADSRINAAPNSF</sequence>
<evidence type="ECO:0000313" key="1">
    <source>
        <dbReference type="EMBL" id="KAF7392346.1"/>
    </source>
</evidence>
<comment type="caution">
    <text evidence="1">The sequence shown here is derived from an EMBL/GenBank/DDBJ whole genome shotgun (WGS) entry which is preliminary data.</text>
</comment>
<dbReference type="Proteomes" id="UP000600918">
    <property type="component" value="Unassembled WGS sequence"/>
</dbReference>
<gene>
    <name evidence="1" type="ORF">H0235_017345</name>
</gene>
<name>A0A834JPQ1_VESPE</name>
<protein>
    <submittedName>
        <fullName evidence="1">Uncharacterized protein</fullName>
    </submittedName>
</protein>